<accession>A0ABP4G2X2</accession>
<evidence type="ECO:0008006" key="4">
    <source>
        <dbReference type="Google" id="ProtNLM"/>
    </source>
</evidence>
<evidence type="ECO:0000313" key="2">
    <source>
        <dbReference type="EMBL" id="GAA1208130.1"/>
    </source>
</evidence>
<proteinExistence type="predicted"/>
<comment type="caution">
    <text evidence="2">The sequence shown here is derived from an EMBL/GenBank/DDBJ whole genome shotgun (WGS) entry which is preliminary data.</text>
</comment>
<feature type="compositionally biased region" description="Low complexity" evidence="1">
    <location>
        <begin position="1"/>
        <end position="16"/>
    </location>
</feature>
<evidence type="ECO:0000256" key="1">
    <source>
        <dbReference type="SAM" id="MobiDB-lite"/>
    </source>
</evidence>
<dbReference type="Pfam" id="PF12710">
    <property type="entry name" value="HAD"/>
    <property type="match status" value="1"/>
</dbReference>
<feature type="region of interest" description="Disordered" evidence="1">
    <location>
        <begin position="1"/>
        <end position="22"/>
    </location>
</feature>
<dbReference type="SUPFAM" id="SSF56784">
    <property type="entry name" value="HAD-like"/>
    <property type="match status" value="1"/>
</dbReference>
<protein>
    <recommendedName>
        <fullName evidence="4">Phosphoserine phosphatase</fullName>
    </recommendedName>
</protein>
<sequence>MRPAARAPAPERAAAPSPGWDDGLLTVGGNSFGSPRLRRLQCVAMTRLHLFDMDGTLIHDSAAAIELSKQIGVESEIVELERAFADGLLSTGEFARRAQALWGELTEAHVAAAFDGAPWLDGIRETWADIRARGEHCAVISISPSFFVERLVPWGAHAAHGSPWPAVPFAEPVDPALIHTPDSKVRIADELCAAFGVTRADCVAYGDSSSDVALFGAVPVSVAVNADHHVGDLATRAYSGRDLREAHALACDS</sequence>
<name>A0ABP4G2X2_9PSEU</name>
<dbReference type="Gene3D" id="3.40.50.1000">
    <property type="entry name" value="HAD superfamily/HAD-like"/>
    <property type="match status" value="1"/>
</dbReference>
<evidence type="ECO:0000313" key="3">
    <source>
        <dbReference type="Proteomes" id="UP001500467"/>
    </source>
</evidence>
<dbReference type="NCBIfam" id="TIGR01488">
    <property type="entry name" value="HAD-SF-IB"/>
    <property type="match status" value="1"/>
</dbReference>
<reference evidence="3" key="1">
    <citation type="journal article" date="2019" name="Int. J. Syst. Evol. Microbiol.">
        <title>The Global Catalogue of Microorganisms (GCM) 10K type strain sequencing project: providing services to taxonomists for standard genome sequencing and annotation.</title>
        <authorList>
            <consortium name="The Broad Institute Genomics Platform"/>
            <consortium name="The Broad Institute Genome Sequencing Center for Infectious Disease"/>
            <person name="Wu L."/>
            <person name="Ma J."/>
        </authorList>
    </citation>
    <scope>NUCLEOTIDE SEQUENCE [LARGE SCALE GENOMIC DNA]</scope>
    <source>
        <strain evidence="3">JCM 13022</strain>
    </source>
</reference>
<dbReference type="InterPro" id="IPR036412">
    <property type="entry name" value="HAD-like_sf"/>
</dbReference>
<organism evidence="2 3">
    <name type="scientific">Prauserella alba</name>
    <dbReference type="NCBI Taxonomy" id="176898"/>
    <lineage>
        <taxon>Bacteria</taxon>
        <taxon>Bacillati</taxon>
        <taxon>Actinomycetota</taxon>
        <taxon>Actinomycetes</taxon>
        <taxon>Pseudonocardiales</taxon>
        <taxon>Pseudonocardiaceae</taxon>
        <taxon>Prauserella</taxon>
    </lineage>
</organism>
<dbReference type="InterPro" id="IPR023214">
    <property type="entry name" value="HAD_sf"/>
</dbReference>
<dbReference type="Proteomes" id="UP001500467">
    <property type="component" value="Unassembled WGS sequence"/>
</dbReference>
<gene>
    <name evidence="2" type="ORF">GCM10009675_29860</name>
</gene>
<dbReference type="EMBL" id="BAAALM010000008">
    <property type="protein sequence ID" value="GAA1208130.1"/>
    <property type="molecule type" value="Genomic_DNA"/>
</dbReference>
<keyword evidence="3" id="KW-1185">Reference proteome</keyword>